<sequence>MTQPSKKLPIGSFFAVYPAEFNLFAITIKSSAEIPGTIRMRQFTCYTKKIITLEREDDEILKTDFIDVLSIISTRLYESAAYVMETASRMMPANTFCIANLDSHSTKVLKVYNRSKVILGEGLVVDNEESYCALVTEHAQGPLIIENNLTHPLTKDMDATPFVGGCSFLGVPIVKGDGELFGSLCAFDHEFYQYQEKDVELLLSLSAFFSTLLELEATVHQLKLAEQTASKVLEEKSNLLAVLSHEIRTPMNGVIGMAGLLHSTDLTEEQAAYVEVIEKSGSSLLSMMDHILDYSKIEAGKLEVESSPFNIREDVNHVLRLFDAETARKGLRLYAEFDMEFNSILIGDSNKIRQILVNLIGNSLKFTEEGEIGVSVRAMPTAADEFEVSFEVKDTGIGIPEDRKDRLFRSFSQIHAAESPGKYSGAGLGLSICKQLAELMDGEVWLEHSNEDGSLFVFKLQLKQLVSA</sequence>
<protein>
    <recommendedName>
        <fullName evidence="10">Circadian input-output histidine kinase CikA</fullName>
        <ecNumber evidence="3">2.7.13.3</ecNumber>
    </recommendedName>
</protein>
<keyword evidence="4" id="KW-0597">Phosphoprotein</keyword>
<dbReference type="PANTHER" id="PTHR45339:SF1">
    <property type="entry name" value="HYBRID SIGNAL TRANSDUCTION HISTIDINE KINASE J"/>
    <property type="match status" value="1"/>
</dbReference>
<dbReference type="InterPro" id="IPR004358">
    <property type="entry name" value="Sig_transdc_His_kin-like_C"/>
</dbReference>
<evidence type="ECO:0000256" key="10">
    <source>
        <dbReference type="ARBA" id="ARBA00074306"/>
    </source>
</evidence>
<keyword evidence="13" id="KW-1185">Reference proteome</keyword>
<dbReference type="EMBL" id="QRDY01000007">
    <property type="protein sequence ID" value="RED59234.1"/>
    <property type="molecule type" value="Genomic_DNA"/>
</dbReference>
<evidence type="ECO:0000256" key="5">
    <source>
        <dbReference type="ARBA" id="ARBA00022679"/>
    </source>
</evidence>
<dbReference type="Gene3D" id="1.10.287.130">
    <property type="match status" value="1"/>
</dbReference>
<accession>A0A3D9IBS4</accession>
<keyword evidence="8" id="KW-0067">ATP-binding</keyword>
<evidence type="ECO:0000256" key="8">
    <source>
        <dbReference type="ARBA" id="ARBA00022840"/>
    </source>
</evidence>
<evidence type="ECO:0000256" key="7">
    <source>
        <dbReference type="ARBA" id="ARBA00022777"/>
    </source>
</evidence>
<evidence type="ECO:0000256" key="3">
    <source>
        <dbReference type="ARBA" id="ARBA00012438"/>
    </source>
</evidence>
<dbReference type="Proteomes" id="UP000256869">
    <property type="component" value="Unassembled WGS sequence"/>
</dbReference>
<reference evidence="12 13" key="1">
    <citation type="submission" date="2018-07" db="EMBL/GenBank/DDBJ databases">
        <title>Genomic Encyclopedia of Type Strains, Phase III (KMG-III): the genomes of soil and plant-associated and newly described type strains.</title>
        <authorList>
            <person name="Whitman W."/>
        </authorList>
    </citation>
    <scope>NUCLEOTIDE SEQUENCE [LARGE SCALE GENOMIC DNA]</scope>
    <source>
        <strain evidence="12 13">CECT 8236</strain>
    </source>
</reference>
<comment type="similarity">
    <text evidence="2">In the N-terminal section; belongs to the phytochrome family.</text>
</comment>
<dbReference type="Pfam" id="PF00512">
    <property type="entry name" value="HisKA"/>
    <property type="match status" value="1"/>
</dbReference>
<dbReference type="EC" id="2.7.13.3" evidence="3"/>
<dbReference type="PROSITE" id="PS50109">
    <property type="entry name" value="HIS_KIN"/>
    <property type="match status" value="1"/>
</dbReference>
<dbReference type="InterPro" id="IPR005467">
    <property type="entry name" value="His_kinase_dom"/>
</dbReference>
<dbReference type="SUPFAM" id="SSF55874">
    <property type="entry name" value="ATPase domain of HSP90 chaperone/DNA topoisomerase II/histidine kinase"/>
    <property type="match status" value="1"/>
</dbReference>
<dbReference type="SMART" id="SM00387">
    <property type="entry name" value="HATPase_c"/>
    <property type="match status" value="1"/>
</dbReference>
<dbReference type="SMART" id="SM00065">
    <property type="entry name" value="GAF"/>
    <property type="match status" value="1"/>
</dbReference>
<dbReference type="InterPro" id="IPR029016">
    <property type="entry name" value="GAF-like_dom_sf"/>
</dbReference>
<comment type="caution">
    <text evidence="12">The sequence shown here is derived from an EMBL/GenBank/DDBJ whole genome shotgun (WGS) entry which is preliminary data.</text>
</comment>
<evidence type="ECO:0000256" key="9">
    <source>
        <dbReference type="ARBA" id="ARBA00023012"/>
    </source>
</evidence>
<evidence type="ECO:0000256" key="1">
    <source>
        <dbReference type="ARBA" id="ARBA00000085"/>
    </source>
</evidence>
<dbReference type="InterPro" id="IPR003594">
    <property type="entry name" value="HATPase_dom"/>
</dbReference>
<keyword evidence="5" id="KW-0808">Transferase</keyword>
<dbReference type="SUPFAM" id="SSF47384">
    <property type="entry name" value="Homodimeric domain of signal transducing histidine kinase"/>
    <property type="match status" value="1"/>
</dbReference>
<dbReference type="Gene3D" id="3.30.450.40">
    <property type="match status" value="1"/>
</dbReference>
<evidence type="ECO:0000313" key="13">
    <source>
        <dbReference type="Proteomes" id="UP000256869"/>
    </source>
</evidence>
<keyword evidence="9" id="KW-0902">Two-component regulatory system</keyword>
<dbReference type="PRINTS" id="PR00344">
    <property type="entry name" value="BCTRLSENSOR"/>
</dbReference>
<keyword evidence="6" id="KW-0547">Nucleotide-binding</keyword>
<dbReference type="Pfam" id="PF01590">
    <property type="entry name" value="GAF"/>
    <property type="match status" value="1"/>
</dbReference>
<gene>
    <name evidence="12" type="ORF">DFP95_10772</name>
</gene>
<dbReference type="InterPro" id="IPR036097">
    <property type="entry name" value="HisK_dim/P_sf"/>
</dbReference>
<dbReference type="InterPro" id="IPR003661">
    <property type="entry name" value="HisK_dim/P_dom"/>
</dbReference>
<dbReference type="GO" id="GO:0000155">
    <property type="term" value="F:phosphorelay sensor kinase activity"/>
    <property type="evidence" value="ECO:0007669"/>
    <property type="project" value="InterPro"/>
</dbReference>
<dbReference type="AlphaFoldDB" id="A0A3D9IBS4"/>
<dbReference type="CDD" id="cd16922">
    <property type="entry name" value="HATPase_EvgS-ArcB-TorS-like"/>
    <property type="match status" value="1"/>
</dbReference>
<evidence type="ECO:0000256" key="2">
    <source>
        <dbReference type="ARBA" id="ARBA00006402"/>
    </source>
</evidence>
<dbReference type="PANTHER" id="PTHR45339">
    <property type="entry name" value="HYBRID SIGNAL TRANSDUCTION HISTIDINE KINASE J"/>
    <property type="match status" value="1"/>
</dbReference>
<organism evidence="12 13">
    <name type="scientific">Cohnella lupini</name>
    <dbReference type="NCBI Taxonomy" id="1294267"/>
    <lineage>
        <taxon>Bacteria</taxon>
        <taxon>Bacillati</taxon>
        <taxon>Bacillota</taxon>
        <taxon>Bacilli</taxon>
        <taxon>Bacillales</taxon>
        <taxon>Paenibacillaceae</taxon>
        <taxon>Cohnella</taxon>
    </lineage>
</organism>
<evidence type="ECO:0000313" key="12">
    <source>
        <dbReference type="EMBL" id="RED59234.1"/>
    </source>
</evidence>
<evidence type="ECO:0000259" key="11">
    <source>
        <dbReference type="PROSITE" id="PS50109"/>
    </source>
</evidence>
<evidence type="ECO:0000256" key="4">
    <source>
        <dbReference type="ARBA" id="ARBA00022553"/>
    </source>
</evidence>
<feature type="domain" description="Histidine kinase" evidence="11">
    <location>
        <begin position="242"/>
        <end position="464"/>
    </location>
</feature>
<dbReference type="InterPro" id="IPR003018">
    <property type="entry name" value="GAF"/>
</dbReference>
<comment type="catalytic activity">
    <reaction evidence="1">
        <text>ATP + protein L-histidine = ADP + protein N-phospho-L-histidine.</text>
        <dbReference type="EC" id="2.7.13.3"/>
    </reaction>
</comment>
<dbReference type="SMART" id="SM00388">
    <property type="entry name" value="HisKA"/>
    <property type="match status" value="1"/>
</dbReference>
<dbReference type="GO" id="GO:0005524">
    <property type="term" value="F:ATP binding"/>
    <property type="evidence" value="ECO:0007669"/>
    <property type="project" value="UniProtKB-KW"/>
</dbReference>
<dbReference type="CDD" id="cd00082">
    <property type="entry name" value="HisKA"/>
    <property type="match status" value="1"/>
</dbReference>
<dbReference type="Pfam" id="PF02518">
    <property type="entry name" value="HATPase_c"/>
    <property type="match status" value="1"/>
</dbReference>
<keyword evidence="7 12" id="KW-0418">Kinase</keyword>
<evidence type="ECO:0000256" key="6">
    <source>
        <dbReference type="ARBA" id="ARBA00022741"/>
    </source>
</evidence>
<dbReference type="FunFam" id="3.30.565.10:FF:000010">
    <property type="entry name" value="Sensor histidine kinase RcsC"/>
    <property type="match status" value="1"/>
</dbReference>
<dbReference type="Gene3D" id="3.30.565.10">
    <property type="entry name" value="Histidine kinase-like ATPase, C-terminal domain"/>
    <property type="match status" value="1"/>
</dbReference>
<dbReference type="InterPro" id="IPR036890">
    <property type="entry name" value="HATPase_C_sf"/>
</dbReference>
<dbReference type="SUPFAM" id="SSF55781">
    <property type="entry name" value="GAF domain-like"/>
    <property type="match status" value="1"/>
</dbReference>
<proteinExistence type="inferred from homology"/>
<name>A0A3D9IBS4_9BACL</name>